<evidence type="ECO:0000313" key="4">
    <source>
        <dbReference type="EMBL" id="BDR52156.1"/>
    </source>
</evidence>
<dbReference type="InterPro" id="IPR001375">
    <property type="entry name" value="Peptidase_S9_cat"/>
</dbReference>
<feature type="region of interest" description="Disordered" evidence="1">
    <location>
        <begin position="1"/>
        <end position="21"/>
    </location>
</feature>
<dbReference type="InterPro" id="IPR029058">
    <property type="entry name" value="AB_hydrolase_fold"/>
</dbReference>
<reference evidence="4 5" key="1">
    <citation type="journal article" date="2023" name="Microbiol. Spectr.">
        <title>Symbiosis of Carpenter Bees with Uncharacterized Lactic Acid Bacteria Showing NAD Auxotrophy.</title>
        <authorList>
            <person name="Kawasaki S."/>
            <person name="Ozawa K."/>
            <person name="Mori T."/>
            <person name="Yamamoto A."/>
            <person name="Ito M."/>
            <person name="Ohkuma M."/>
            <person name="Sakamoto M."/>
            <person name="Matsutani M."/>
        </authorList>
    </citation>
    <scope>NUCLEOTIDE SEQUENCE [LARGE SCALE GENOMIC DNA]</scope>
    <source>
        <strain evidence="4 5">Kim37-2</strain>
    </source>
</reference>
<dbReference type="PANTHER" id="PTHR11731:SF193">
    <property type="entry name" value="DIPEPTIDYL PEPTIDASE 9"/>
    <property type="match status" value="1"/>
</dbReference>
<keyword evidence="5" id="KW-1185">Reference proteome</keyword>
<evidence type="ECO:0000313" key="5">
    <source>
        <dbReference type="Proteomes" id="UP001321766"/>
    </source>
</evidence>
<protein>
    <submittedName>
        <fullName evidence="4">Xaa-Pro dipeptidase</fullName>
    </submittedName>
</protein>
<name>A0ABM8B643_9BIFI</name>
<feature type="domain" description="Peptidase S9 prolyl oligopeptidase catalytic" evidence="2">
    <location>
        <begin position="601"/>
        <end position="800"/>
    </location>
</feature>
<dbReference type="Gene3D" id="3.40.50.1820">
    <property type="entry name" value="alpha/beta hydrolase"/>
    <property type="match status" value="1"/>
</dbReference>
<feature type="domain" description="Dipeptidylpeptidase IV N-terminal" evidence="3">
    <location>
        <begin position="180"/>
        <end position="353"/>
    </location>
</feature>
<dbReference type="Gene3D" id="2.140.10.30">
    <property type="entry name" value="Dipeptidylpeptidase IV, N-terminal domain"/>
    <property type="match status" value="1"/>
</dbReference>
<feature type="compositionally biased region" description="Polar residues" evidence="1">
    <location>
        <begin position="1"/>
        <end position="13"/>
    </location>
</feature>
<dbReference type="PANTHER" id="PTHR11731">
    <property type="entry name" value="PROTEASE FAMILY S9B,C DIPEPTIDYL-PEPTIDASE IV-RELATED"/>
    <property type="match status" value="1"/>
</dbReference>
<evidence type="ECO:0000259" key="3">
    <source>
        <dbReference type="Pfam" id="PF00930"/>
    </source>
</evidence>
<dbReference type="SUPFAM" id="SSF53474">
    <property type="entry name" value="alpha/beta-Hydrolases"/>
    <property type="match status" value="1"/>
</dbReference>
<accession>A0ABM8B643</accession>
<gene>
    <name evidence="4" type="primary">pepX</name>
    <name evidence="4" type="ORF">KIM372_00630</name>
</gene>
<dbReference type="Proteomes" id="UP001321766">
    <property type="component" value="Chromosome"/>
</dbReference>
<dbReference type="InterPro" id="IPR002469">
    <property type="entry name" value="Peptidase_S9B_N"/>
</dbReference>
<dbReference type="InterPro" id="IPR050278">
    <property type="entry name" value="Serine_Prot_S9B/DPPIV"/>
</dbReference>
<organism evidence="4 5">
    <name type="scientific">Bombiscardovia nodaiensis</name>
    <dbReference type="NCBI Taxonomy" id="2932181"/>
    <lineage>
        <taxon>Bacteria</taxon>
        <taxon>Bacillati</taxon>
        <taxon>Actinomycetota</taxon>
        <taxon>Actinomycetes</taxon>
        <taxon>Bifidobacteriales</taxon>
        <taxon>Bifidobacteriaceae</taxon>
        <taxon>Bombiscardovia</taxon>
    </lineage>
</organism>
<evidence type="ECO:0000256" key="1">
    <source>
        <dbReference type="SAM" id="MobiDB-lite"/>
    </source>
</evidence>
<proteinExistence type="predicted"/>
<evidence type="ECO:0000259" key="2">
    <source>
        <dbReference type="Pfam" id="PF00326"/>
    </source>
</evidence>
<sequence>MAEQTGQLAGQGSQDAAEQAQAVADFPQAKARTLRFTLGAPRSIRVVGDGRRAFFLRSDGPQDFETSLWMSTFDQEGQHREVLLADPRELLANAPEEEVPAEERARRERSREGGQGIVAYSADAAGHRLVFALGGKLWLTQLAPDGLSAQTRALGLAAGEDATGAVGEDVAGGGQLDKVHSILNPTISPDGTRVAYSTGRQLLVVTIGAQAGADTARVALSLAEGSGADCKLGLAEFVAGEEMDRYEGFWWSPGSDALLVEAFDASAEPVWYLSDPAHPDHPATARRYPQALSDNAQVRLFYLSLSSDGSASALAQVRWDWRAYEYLAVVRWQKDRRPLLLVQNRRQTQDQILDLRLDQLQVEGSTDGRTQVVDFVHLDNLPALETSVISTHANPQWLDLVPGLPAYTPDGRLAEAVIDEAADTTRLYVGGQALSPAGCQLRQVLDLGDDDVLAIVSSDPRSFDVMRFGYDGSLKVLNSRPGLWTASRCGRGIVMSGRTMQEPGVHAWHSLLAPGAQLDALICGGKDHSQGAVEACARLSSQAAQPGFTPNVDFVRLGADQLFAAVVRPSQSSPWAGEDHLPVLLKPYGGPGFQQVILSQSYYWESQWWADQGFIVLTADGHGTTGRGPAWDRAIFEDMAQVTLDDQVAAVQALPELVPQADLSRVAMIGWSYGGFLSALSVLRAPEVVHAACAGAPPTDWTLYDTHYTERYLGMDPAVYQRNSIVDDAPKLRRPLMLIHGFADDNVSVANTLRLSQALMAAGKPHTVLPLTGITHMTNDPVVAENLLTLQRDFLYQALGIQTRQ</sequence>
<dbReference type="SUPFAM" id="SSF82171">
    <property type="entry name" value="DPP6 N-terminal domain-like"/>
    <property type="match status" value="1"/>
</dbReference>
<dbReference type="Pfam" id="PF00326">
    <property type="entry name" value="Peptidase_S9"/>
    <property type="match status" value="1"/>
</dbReference>
<dbReference type="Pfam" id="PF00930">
    <property type="entry name" value="DPPIV_N"/>
    <property type="match status" value="1"/>
</dbReference>
<dbReference type="EMBL" id="AP026798">
    <property type="protein sequence ID" value="BDR52156.1"/>
    <property type="molecule type" value="Genomic_DNA"/>
</dbReference>